<comment type="caution">
    <text evidence="2">The sequence shown here is derived from an EMBL/GenBank/DDBJ whole genome shotgun (WGS) entry which is preliminary data.</text>
</comment>
<evidence type="ECO:0000256" key="1">
    <source>
        <dbReference type="SAM" id="MobiDB-lite"/>
    </source>
</evidence>
<dbReference type="Proteomes" id="UP001592531">
    <property type="component" value="Unassembled WGS sequence"/>
</dbReference>
<gene>
    <name evidence="2" type="ORF">ACEZDE_07190</name>
</gene>
<evidence type="ECO:0000313" key="3">
    <source>
        <dbReference type="Proteomes" id="UP001592531"/>
    </source>
</evidence>
<feature type="compositionally biased region" description="Basic and acidic residues" evidence="1">
    <location>
        <begin position="14"/>
        <end position="26"/>
    </location>
</feature>
<sequence length="89" mass="9510">MRIQVTRSGGILGAERRSVLDTEGRPDAPHIHALAREALGSCARTPDFGVPDGFHYAISVDDRSPGHCSDPKLTDSQKSLIALVMAQGQ</sequence>
<reference evidence="2 3" key="1">
    <citation type="submission" date="2024-09" db="EMBL/GenBank/DDBJ databases">
        <authorList>
            <person name="Lee S.D."/>
        </authorList>
    </citation>
    <scope>NUCLEOTIDE SEQUENCE [LARGE SCALE GENOMIC DNA]</scope>
    <source>
        <strain evidence="2 3">N8-3</strain>
    </source>
</reference>
<dbReference type="InterPro" id="IPR049457">
    <property type="entry name" value="Emfourin"/>
</dbReference>
<dbReference type="RefSeq" id="WP_380533651.1">
    <property type="nucleotide sequence ID" value="NZ_JBHFAB010000004.1"/>
</dbReference>
<accession>A0ABV6VRT9</accession>
<proteinExistence type="predicted"/>
<evidence type="ECO:0000313" key="2">
    <source>
        <dbReference type="EMBL" id="MFC1416426.1"/>
    </source>
</evidence>
<organism evidence="2 3">
    <name type="scientific">Streptacidiphilus cavernicola</name>
    <dbReference type="NCBI Taxonomy" id="3342716"/>
    <lineage>
        <taxon>Bacteria</taxon>
        <taxon>Bacillati</taxon>
        <taxon>Actinomycetota</taxon>
        <taxon>Actinomycetes</taxon>
        <taxon>Kitasatosporales</taxon>
        <taxon>Streptomycetaceae</taxon>
        <taxon>Streptacidiphilus</taxon>
    </lineage>
</organism>
<dbReference type="EMBL" id="JBHFAB010000004">
    <property type="protein sequence ID" value="MFC1416426.1"/>
    <property type="molecule type" value="Genomic_DNA"/>
</dbReference>
<name>A0ABV6VRT9_9ACTN</name>
<keyword evidence="3" id="KW-1185">Reference proteome</keyword>
<feature type="region of interest" description="Disordered" evidence="1">
    <location>
        <begin position="1"/>
        <end position="26"/>
    </location>
</feature>
<dbReference type="Pfam" id="PF20242">
    <property type="entry name" value="Emfourin"/>
    <property type="match status" value="1"/>
</dbReference>
<protein>
    <submittedName>
        <fullName evidence="2">Protealysin inhibitor emfourin</fullName>
    </submittedName>
</protein>